<proteinExistence type="predicted"/>
<dbReference type="EMBL" id="LAZR01021950">
    <property type="protein sequence ID" value="KKL83554.1"/>
    <property type="molecule type" value="Genomic_DNA"/>
</dbReference>
<name>A0A0F9FAY9_9ZZZZ</name>
<organism evidence="1">
    <name type="scientific">marine sediment metagenome</name>
    <dbReference type="NCBI Taxonomy" id="412755"/>
    <lineage>
        <taxon>unclassified sequences</taxon>
        <taxon>metagenomes</taxon>
        <taxon>ecological metagenomes</taxon>
    </lineage>
</organism>
<sequence length="86" mass="9483">CQQSSPTQALGDGSDQTAFIRDDRPFTALRPLLHVVDINLADPLACALMMRWNLLDVKEKEAEAEFMGRQNSSRVCTGQAASHSYS</sequence>
<feature type="non-terminal residue" evidence="1">
    <location>
        <position position="1"/>
    </location>
</feature>
<evidence type="ECO:0000313" key="1">
    <source>
        <dbReference type="EMBL" id="KKL83554.1"/>
    </source>
</evidence>
<accession>A0A0F9FAY9</accession>
<gene>
    <name evidence="1" type="ORF">LCGC14_1973540</name>
</gene>
<protein>
    <submittedName>
        <fullName evidence="1">Uncharacterized protein</fullName>
    </submittedName>
</protein>
<dbReference type="AlphaFoldDB" id="A0A0F9FAY9"/>
<comment type="caution">
    <text evidence="1">The sequence shown here is derived from an EMBL/GenBank/DDBJ whole genome shotgun (WGS) entry which is preliminary data.</text>
</comment>
<reference evidence="1" key="1">
    <citation type="journal article" date="2015" name="Nature">
        <title>Complex archaea that bridge the gap between prokaryotes and eukaryotes.</title>
        <authorList>
            <person name="Spang A."/>
            <person name="Saw J.H."/>
            <person name="Jorgensen S.L."/>
            <person name="Zaremba-Niedzwiedzka K."/>
            <person name="Martijn J."/>
            <person name="Lind A.E."/>
            <person name="van Eijk R."/>
            <person name="Schleper C."/>
            <person name="Guy L."/>
            <person name="Ettema T.J."/>
        </authorList>
    </citation>
    <scope>NUCLEOTIDE SEQUENCE</scope>
</reference>